<reference evidence="1" key="1">
    <citation type="journal article" date="2022" name="J. Appl. Microbiol.">
        <title>Bacteriophage-Antibiotic Combinations Against Multidrug-Resistant Pseudomonas aeruginosa.</title>
        <authorList>
            <person name="Holger D."/>
            <person name="Lev K.L."/>
            <person name="Kebriaei R."/>
            <person name="Morrisette T."/>
            <person name="Shah R."/>
            <person name="Alexander J."/>
            <person name="Lehman S.M."/>
            <person name="Rybak M.J."/>
        </authorList>
    </citation>
    <scope>NUCLEOTIDE SEQUENCE</scope>
</reference>
<sequence length="44" mass="4731">MMDASQTRSESLQLHIAFTTNSRGLRLPVSSVRASNVRANSGPS</sequence>
<dbReference type="Proteomes" id="UP000831536">
    <property type="component" value="Segment"/>
</dbReference>
<accession>A0AAE9KT28</accession>
<proteinExistence type="predicted"/>
<evidence type="ECO:0000313" key="1">
    <source>
        <dbReference type="EMBL" id="UPW35959.1"/>
    </source>
</evidence>
<name>A0AAE9KT28_9CAUD</name>
<keyword evidence="2" id="KW-1185">Reference proteome</keyword>
<protein>
    <submittedName>
        <fullName evidence="1">Uncharacterized protein</fullName>
    </submittedName>
</protein>
<dbReference type="EMBL" id="ON169972">
    <property type="protein sequence ID" value="UPW35959.1"/>
    <property type="molecule type" value="Genomic_DNA"/>
</dbReference>
<evidence type="ECO:0000313" key="2">
    <source>
        <dbReference type="Proteomes" id="UP000831536"/>
    </source>
</evidence>
<gene>
    <name evidence="1" type="ORF">EM_174</name>
</gene>
<organism evidence="1 2">
    <name type="scientific">Pseudomonas phage EM</name>
    <dbReference type="NCBI Taxonomy" id="2936914"/>
    <lineage>
        <taxon>Viruses</taxon>
        <taxon>Duplodnaviria</taxon>
        <taxon>Heunggongvirae</taxon>
        <taxon>Uroviricota</taxon>
        <taxon>Caudoviricetes</taxon>
        <taxon>Vandenendeviridae</taxon>
        <taxon>Skurskavirinae</taxon>
        <taxon>Baldwinvirus</taxon>
        <taxon>Baldwinvirus EM</taxon>
    </lineage>
</organism>